<dbReference type="PANTHER" id="PTHR42760">
    <property type="entry name" value="SHORT-CHAIN DEHYDROGENASES/REDUCTASES FAMILY MEMBER"/>
    <property type="match status" value="1"/>
</dbReference>
<dbReference type="PRINTS" id="PR00081">
    <property type="entry name" value="GDHRDH"/>
</dbReference>
<keyword evidence="2" id="KW-0560">Oxidoreductase</keyword>
<proteinExistence type="inferred from homology"/>
<dbReference type="Pfam" id="PF13561">
    <property type="entry name" value="adh_short_C2"/>
    <property type="match status" value="1"/>
</dbReference>
<dbReference type="PROSITE" id="PS00061">
    <property type="entry name" value="ADH_SHORT"/>
    <property type="match status" value="1"/>
</dbReference>
<dbReference type="InterPro" id="IPR002347">
    <property type="entry name" value="SDR_fam"/>
</dbReference>
<dbReference type="EMBL" id="CAFABK010000002">
    <property type="protein sequence ID" value="CAB4819881.1"/>
    <property type="molecule type" value="Genomic_DNA"/>
</dbReference>
<reference evidence="3" key="1">
    <citation type="submission" date="2020-05" db="EMBL/GenBank/DDBJ databases">
        <authorList>
            <person name="Chiriac C."/>
            <person name="Salcher M."/>
            <person name="Ghai R."/>
            <person name="Kavagutti S V."/>
        </authorList>
    </citation>
    <scope>NUCLEOTIDE SEQUENCE</scope>
</reference>
<dbReference type="GO" id="GO:0016616">
    <property type="term" value="F:oxidoreductase activity, acting on the CH-OH group of donors, NAD or NADP as acceptor"/>
    <property type="evidence" value="ECO:0007669"/>
    <property type="project" value="TreeGrafter"/>
</dbReference>
<sequence length="247" mass="26289">MTDTKVAIITGGGQGIGRATALELAGRGYHVSVCDLVVERAEAVAQEVRKAGQEGLAFSCDVSKRADVEKVVALTLERFGRIDALVNNAGTHTPMKVVDMTDEVWDQITDVILKGTFYFCRAVLPTMIAQQSGVIVNISSVWAWACGAEAAPYCTSKAGITAFTKSLAFEVGEYGIRVNAIAPGLVDTELYKSTSTQAGRDFLIGNCPLGRECTPEEVAKPIGFLVSNEASWVNGETLTVSGGLYTR</sequence>
<dbReference type="AlphaFoldDB" id="A0A6J6ZDK1"/>
<dbReference type="FunFam" id="3.40.50.720:FF:000084">
    <property type="entry name" value="Short-chain dehydrogenase reductase"/>
    <property type="match status" value="1"/>
</dbReference>
<name>A0A6J6ZDK1_9ZZZZ</name>
<gene>
    <name evidence="3" type="ORF">UFOPK3204_00085</name>
</gene>
<accession>A0A6J6ZDK1</accession>
<dbReference type="Gene3D" id="3.40.50.720">
    <property type="entry name" value="NAD(P)-binding Rossmann-like Domain"/>
    <property type="match status" value="1"/>
</dbReference>
<dbReference type="CDD" id="cd05233">
    <property type="entry name" value="SDR_c"/>
    <property type="match status" value="1"/>
</dbReference>
<dbReference type="InterPro" id="IPR036291">
    <property type="entry name" value="NAD(P)-bd_dom_sf"/>
</dbReference>
<evidence type="ECO:0000256" key="1">
    <source>
        <dbReference type="ARBA" id="ARBA00006484"/>
    </source>
</evidence>
<organism evidence="3">
    <name type="scientific">freshwater metagenome</name>
    <dbReference type="NCBI Taxonomy" id="449393"/>
    <lineage>
        <taxon>unclassified sequences</taxon>
        <taxon>metagenomes</taxon>
        <taxon>ecological metagenomes</taxon>
    </lineage>
</organism>
<dbReference type="PANTHER" id="PTHR42760:SF133">
    <property type="entry name" value="3-OXOACYL-[ACYL-CARRIER-PROTEIN] REDUCTASE"/>
    <property type="match status" value="1"/>
</dbReference>
<dbReference type="NCBIfam" id="NF005559">
    <property type="entry name" value="PRK07231.1"/>
    <property type="match status" value="1"/>
</dbReference>
<comment type="similarity">
    <text evidence="1">Belongs to the short-chain dehydrogenases/reductases (SDR) family.</text>
</comment>
<protein>
    <submittedName>
        <fullName evidence="3">Unannotated protein</fullName>
    </submittedName>
</protein>
<dbReference type="SUPFAM" id="SSF51735">
    <property type="entry name" value="NAD(P)-binding Rossmann-fold domains"/>
    <property type="match status" value="1"/>
</dbReference>
<dbReference type="InterPro" id="IPR020904">
    <property type="entry name" value="Sc_DH/Rdtase_CS"/>
</dbReference>
<dbReference type="PRINTS" id="PR00080">
    <property type="entry name" value="SDRFAMILY"/>
</dbReference>
<evidence type="ECO:0000313" key="3">
    <source>
        <dbReference type="EMBL" id="CAB4819881.1"/>
    </source>
</evidence>
<evidence type="ECO:0000256" key="2">
    <source>
        <dbReference type="ARBA" id="ARBA00023002"/>
    </source>
</evidence>